<reference evidence="1" key="1">
    <citation type="submission" date="2022-10" db="EMBL/GenBank/DDBJ databases">
        <title>The complete genomes of actinobacterial strains from the NBC collection.</title>
        <authorList>
            <person name="Joergensen T.S."/>
            <person name="Alvarez Arevalo M."/>
            <person name="Sterndorff E.B."/>
            <person name="Faurdal D."/>
            <person name="Vuksanovic O."/>
            <person name="Mourched A.-S."/>
            <person name="Charusanti P."/>
            <person name="Shaw S."/>
            <person name="Blin K."/>
            <person name="Weber T."/>
        </authorList>
    </citation>
    <scope>NUCLEOTIDE SEQUENCE</scope>
    <source>
        <strain evidence="1">NBC 01771</strain>
    </source>
</reference>
<evidence type="ECO:0000313" key="2">
    <source>
        <dbReference type="Proteomes" id="UP001348369"/>
    </source>
</evidence>
<accession>A0ACD4ZF75</accession>
<gene>
    <name evidence="1" type="ORF">OG835_07640</name>
</gene>
<dbReference type="EMBL" id="CP109109">
    <property type="protein sequence ID" value="WSB96883.1"/>
    <property type="molecule type" value="Genomic_DNA"/>
</dbReference>
<sequence length="51" mass="5311">MSFDVSKVRVVTVSVPKGAMSPVGPVCPVVEAFSTRLSQRMGASSIALTTE</sequence>
<name>A0ACD4ZF75_9ACTN</name>
<evidence type="ECO:0000313" key="1">
    <source>
        <dbReference type="EMBL" id="WSB96883.1"/>
    </source>
</evidence>
<dbReference type="Proteomes" id="UP001348369">
    <property type="component" value="Chromosome"/>
</dbReference>
<protein>
    <submittedName>
        <fullName evidence="1">Uncharacterized protein</fullName>
    </submittedName>
</protein>
<keyword evidence="2" id="KW-1185">Reference proteome</keyword>
<proteinExistence type="predicted"/>
<organism evidence="1 2">
    <name type="scientific">Streptomyces scopuliridis</name>
    <dbReference type="NCBI Taxonomy" id="452529"/>
    <lineage>
        <taxon>Bacteria</taxon>
        <taxon>Bacillati</taxon>
        <taxon>Actinomycetota</taxon>
        <taxon>Actinomycetes</taxon>
        <taxon>Kitasatosporales</taxon>
        <taxon>Streptomycetaceae</taxon>
        <taxon>Streptomyces</taxon>
    </lineage>
</organism>